<feature type="compositionally biased region" description="Polar residues" evidence="1">
    <location>
        <begin position="281"/>
        <end position="291"/>
    </location>
</feature>
<evidence type="ECO:0000256" key="1">
    <source>
        <dbReference type="SAM" id="MobiDB-lite"/>
    </source>
</evidence>
<proteinExistence type="predicted"/>
<comment type="caution">
    <text evidence="2">The sequence shown here is derived from an EMBL/GenBank/DDBJ whole genome shotgun (WGS) entry which is preliminary data.</text>
</comment>
<feature type="compositionally biased region" description="Polar residues" evidence="1">
    <location>
        <begin position="756"/>
        <end position="767"/>
    </location>
</feature>
<feature type="region of interest" description="Disordered" evidence="1">
    <location>
        <begin position="719"/>
        <end position="785"/>
    </location>
</feature>
<evidence type="ECO:0000313" key="3">
    <source>
        <dbReference type="Proteomes" id="UP000663843"/>
    </source>
</evidence>
<feature type="compositionally biased region" description="Polar residues" evidence="1">
    <location>
        <begin position="671"/>
        <end position="691"/>
    </location>
</feature>
<organism evidence="2 3">
    <name type="scientific">Rhizoctonia solani</name>
    <dbReference type="NCBI Taxonomy" id="456999"/>
    <lineage>
        <taxon>Eukaryota</taxon>
        <taxon>Fungi</taxon>
        <taxon>Dikarya</taxon>
        <taxon>Basidiomycota</taxon>
        <taxon>Agaricomycotina</taxon>
        <taxon>Agaricomycetes</taxon>
        <taxon>Cantharellales</taxon>
        <taxon>Ceratobasidiaceae</taxon>
        <taxon>Rhizoctonia</taxon>
    </lineage>
</organism>
<feature type="compositionally biased region" description="Low complexity" evidence="1">
    <location>
        <begin position="741"/>
        <end position="755"/>
    </location>
</feature>
<feature type="compositionally biased region" description="Polar residues" evidence="1">
    <location>
        <begin position="603"/>
        <end position="617"/>
    </location>
</feature>
<name>A0A8H3CSN9_9AGAM</name>
<feature type="compositionally biased region" description="Polar residues" evidence="1">
    <location>
        <begin position="719"/>
        <end position="740"/>
    </location>
</feature>
<dbReference type="EMBL" id="CAJMWT010004570">
    <property type="protein sequence ID" value="CAE6492570.1"/>
    <property type="molecule type" value="Genomic_DNA"/>
</dbReference>
<gene>
    <name evidence="2" type="ORF">RDB_LOCUS130960</name>
</gene>
<evidence type="ECO:0000313" key="2">
    <source>
        <dbReference type="EMBL" id="CAE6492570.1"/>
    </source>
</evidence>
<dbReference type="AlphaFoldDB" id="A0A8H3CSN9"/>
<reference evidence="2" key="1">
    <citation type="submission" date="2021-01" db="EMBL/GenBank/DDBJ databases">
        <authorList>
            <person name="Kaushik A."/>
        </authorList>
    </citation>
    <scope>NUCLEOTIDE SEQUENCE</scope>
    <source>
        <strain evidence="2">AG2-2IIIB</strain>
    </source>
</reference>
<protein>
    <submittedName>
        <fullName evidence="2">Uncharacterized protein</fullName>
    </submittedName>
</protein>
<feature type="compositionally biased region" description="Polar residues" evidence="1">
    <location>
        <begin position="304"/>
        <end position="314"/>
    </location>
</feature>
<feature type="region of interest" description="Disordered" evidence="1">
    <location>
        <begin position="552"/>
        <end position="701"/>
    </location>
</feature>
<feature type="region of interest" description="Disordered" evidence="1">
    <location>
        <begin position="481"/>
        <end position="520"/>
    </location>
</feature>
<feature type="region of interest" description="Disordered" evidence="1">
    <location>
        <begin position="281"/>
        <end position="314"/>
    </location>
</feature>
<dbReference type="OrthoDB" id="5595506at2759"/>
<feature type="compositionally biased region" description="Polar residues" evidence="1">
    <location>
        <begin position="489"/>
        <end position="500"/>
    </location>
</feature>
<sequence>MPLDYSLDANINPYFPYVSTIQTAKFDEMKLKNALPETRNPLPLDPTGDLAYVPLSSARLSSHKPRVVSDSAVLLGQSQDKTTSSDPSCALRYQRTLSVGCQPYSRTQGLNIGPDNPTQITTDIPPEINEQYTDQFGIFQDSLGTSSGLGYDGTRPIAYIQVHNPQRYSLRTTNSIHAFRNADLFQIQPKGEAHPMVYSIHSQIGDQAIHTQQLAPRDRAANQSSTRRSTLDLYSDLHTQTTLPLNSGHPYLSTEPMVRNKVTNHRSNISQSTSLYCGTSTLTAPETQSSRPDPPDRDRAGNKPFSTNEFNSHSNSSLVHSTMQVQAIPSPVLTQGPDLVGPDYALEIPRNSLQDQAIAENLVFRDTLLPKFDTVHASTPCNSDPSFRQGPFNYPSSVPYEHSPHGVHTWSQISPSPVARNEFQSTPILVVPAPQRSLNYGAFLTPDPPCQISNIDLPPRPGTSPLRQTSALNGKLRLLPNIGRRRSEQTWQSYGSQSDSVRLPELPPPPEDIGQFGGDNYAPSSLAVSVETHALGPPTDNVRTHQLLIQQPVVSSTRKRPSAPKPGPAQDHETAKSTVCQNRSSKERRQSNPKQMHQRAILPSTQSGNSQERTNQKFWPPKVEPSTQVVSSATEEHSSWRTTTAKRRCTHSNPENMVPAKKRKVVGEISEVTSTEPESTPVTHSQSQEQNAPKPGQDCVYFDVNTWRGDNIADQEMPQSLSAKSSEQTQLQSGDGRSTESSLGKSTQGSSGKSGETVSPSEPSQLSYGDGEVPPGGSENWLPVVQGDGGDLQYMNWGPSVNMLLDQTLAFNLEVSGALDPAPEQCLTALIPVYPLEPNNFEIEGLADYYNMGIFSTVT</sequence>
<accession>A0A8H3CSN9</accession>
<dbReference type="Proteomes" id="UP000663843">
    <property type="component" value="Unassembled WGS sequence"/>
</dbReference>